<dbReference type="GO" id="GO:0016020">
    <property type="term" value="C:membrane"/>
    <property type="evidence" value="ECO:0007669"/>
    <property type="project" value="UniProtKB-SubCell"/>
</dbReference>
<evidence type="ECO:0000313" key="6">
    <source>
        <dbReference type="EMBL" id="SPO30405.1"/>
    </source>
</evidence>
<accession>A0A5C3EK26</accession>
<dbReference type="Pfam" id="PF00324">
    <property type="entry name" value="AA_permease"/>
    <property type="match status" value="1"/>
</dbReference>
<dbReference type="Proteomes" id="UP000324022">
    <property type="component" value="Unassembled WGS sequence"/>
</dbReference>
<dbReference type="OrthoDB" id="2268893at2759"/>
<name>A0A5C3EK26_9BASI</name>
<organism evidence="6 7">
    <name type="scientific">Ustilago trichophora</name>
    <dbReference type="NCBI Taxonomy" id="86804"/>
    <lineage>
        <taxon>Eukaryota</taxon>
        <taxon>Fungi</taxon>
        <taxon>Dikarya</taxon>
        <taxon>Basidiomycota</taxon>
        <taxon>Ustilaginomycotina</taxon>
        <taxon>Ustilaginomycetes</taxon>
        <taxon>Ustilaginales</taxon>
        <taxon>Ustilaginaceae</taxon>
        <taxon>Ustilago</taxon>
    </lineage>
</organism>
<sequence length="107" mass="11269">MSMAYSPSEEKDKSGSFKGDVVATLEDGVVANATNAFDQRKGEELKHALLPRHMAMISIGGVIGTGLFLGTASSLHNAGPLGLWLGYLVMGSVPRQQIPPASWANIT</sequence>
<feature type="domain" description="Amino acid permease/ SLC12A" evidence="5">
    <location>
        <begin position="53"/>
        <end position="93"/>
    </location>
</feature>
<comment type="subcellular location">
    <subcellularLocation>
        <location evidence="1">Membrane</location>
        <topology evidence="1">Multi-pass membrane protein</topology>
    </subcellularLocation>
</comment>
<dbReference type="PANTHER" id="PTHR43341:SF20">
    <property type="entry name" value="AAT FAMILY AMINO ACID TRANSPORTER"/>
    <property type="match status" value="1"/>
</dbReference>
<dbReference type="Gene3D" id="1.20.1740.10">
    <property type="entry name" value="Amino acid/polyamine transporter I"/>
    <property type="match status" value="1"/>
</dbReference>
<reference evidence="6 7" key="1">
    <citation type="submission" date="2018-03" db="EMBL/GenBank/DDBJ databases">
        <authorList>
            <person name="Guldener U."/>
        </authorList>
    </citation>
    <scope>NUCLEOTIDE SEQUENCE [LARGE SCALE GENOMIC DNA]</scope>
    <source>
        <strain evidence="6 7">NBRC100155</strain>
    </source>
</reference>
<evidence type="ECO:0000259" key="5">
    <source>
        <dbReference type="Pfam" id="PF00324"/>
    </source>
</evidence>
<keyword evidence="4" id="KW-0472">Membrane</keyword>
<dbReference type="PANTHER" id="PTHR43341">
    <property type="entry name" value="AMINO ACID PERMEASE"/>
    <property type="match status" value="1"/>
</dbReference>
<evidence type="ECO:0000256" key="4">
    <source>
        <dbReference type="ARBA" id="ARBA00023136"/>
    </source>
</evidence>
<dbReference type="InterPro" id="IPR004841">
    <property type="entry name" value="AA-permease/SLC12A_dom"/>
</dbReference>
<keyword evidence="7" id="KW-1185">Reference proteome</keyword>
<gene>
    <name evidence="6" type="ORF">UTRI_06335</name>
</gene>
<dbReference type="AlphaFoldDB" id="A0A5C3EK26"/>
<dbReference type="EMBL" id="OOIN01000033">
    <property type="protein sequence ID" value="SPO30405.1"/>
    <property type="molecule type" value="Genomic_DNA"/>
</dbReference>
<evidence type="ECO:0000313" key="7">
    <source>
        <dbReference type="Proteomes" id="UP000324022"/>
    </source>
</evidence>
<protein>
    <recommendedName>
        <fullName evidence="5">Amino acid permease/ SLC12A domain-containing protein</fullName>
    </recommendedName>
</protein>
<proteinExistence type="predicted"/>
<evidence type="ECO:0000256" key="2">
    <source>
        <dbReference type="ARBA" id="ARBA00022692"/>
    </source>
</evidence>
<evidence type="ECO:0000256" key="3">
    <source>
        <dbReference type="ARBA" id="ARBA00022989"/>
    </source>
</evidence>
<keyword evidence="2" id="KW-0812">Transmembrane</keyword>
<dbReference type="GO" id="GO:0015171">
    <property type="term" value="F:amino acid transmembrane transporter activity"/>
    <property type="evidence" value="ECO:0007669"/>
    <property type="project" value="TreeGrafter"/>
</dbReference>
<keyword evidence="3" id="KW-1133">Transmembrane helix</keyword>
<dbReference type="InterPro" id="IPR050524">
    <property type="entry name" value="APC_YAT"/>
</dbReference>
<evidence type="ECO:0000256" key="1">
    <source>
        <dbReference type="ARBA" id="ARBA00004141"/>
    </source>
</evidence>